<dbReference type="GO" id="GO:0000160">
    <property type="term" value="P:phosphorelay signal transduction system"/>
    <property type="evidence" value="ECO:0007669"/>
    <property type="project" value="UniProtKB-KW"/>
</dbReference>
<evidence type="ECO:0000313" key="13">
    <source>
        <dbReference type="EMBL" id="ACR72959.1"/>
    </source>
</evidence>
<evidence type="ECO:0000256" key="8">
    <source>
        <dbReference type="ARBA" id="ARBA00022777"/>
    </source>
</evidence>
<dbReference type="Gene3D" id="3.30.565.10">
    <property type="entry name" value="Histidine kinase-like ATPase, C-terminal domain"/>
    <property type="match status" value="1"/>
</dbReference>
<keyword evidence="11" id="KW-0472">Membrane</keyword>
<dbReference type="PANTHER" id="PTHR45528:SF1">
    <property type="entry name" value="SENSOR HISTIDINE KINASE CPXA"/>
    <property type="match status" value="1"/>
</dbReference>
<dbReference type="AlphaFoldDB" id="C4Z4S0"/>
<evidence type="ECO:0000256" key="3">
    <source>
        <dbReference type="ARBA" id="ARBA00012438"/>
    </source>
</evidence>
<keyword evidence="7" id="KW-0547">Nucleotide-binding</keyword>
<organism evidence="13 14">
    <name type="scientific">Lachnospira eligens (strain ATCC 27750 / DSM 3376 / VPI C15-48 / C15-B4)</name>
    <name type="common">Eubacterium eligens</name>
    <dbReference type="NCBI Taxonomy" id="515620"/>
    <lineage>
        <taxon>Bacteria</taxon>
        <taxon>Bacillati</taxon>
        <taxon>Bacillota</taxon>
        <taxon>Clostridia</taxon>
        <taxon>Lachnospirales</taxon>
        <taxon>Lachnospiraceae</taxon>
        <taxon>Lachnospira</taxon>
    </lineage>
</organism>
<evidence type="ECO:0000256" key="4">
    <source>
        <dbReference type="ARBA" id="ARBA00022475"/>
    </source>
</evidence>
<evidence type="ECO:0000256" key="10">
    <source>
        <dbReference type="ARBA" id="ARBA00023012"/>
    </source>
</evidence>
<dbReference type="GO" id="GO:0005524">
    <property type="term" value="F:ATP binding"/>
    <property type="evidence" value="ECO:0007669"/>
    <property type="project" value="UniProtKB-KW"/>
</dbReference>
<reference evidence="13 14" key="1">
    <citation type="journal article" date="2009" name="Proc. Natl. Acad. Sci. U.S.A.">
        <title>Characterizing a model human gut microbiota composed of members of its two dominant bacterial phyla.</title>
        <authorList>
            <person name="Mahowald M.A."/>
            <person name="Rey F.E."/>
            <person name="Seedorf H."/>
            <person name="Turnbaugh P.J."/>
            <person name="Fulton R.S."/>
            <person name="Wollam A."/>
            <person name="Shah N."/>
            <person name="Wang C."/>
            <person name="Magrini V."/>
            <person name="Wilson R.K."/>
            <person name="Cantarel B.L."/>
            <person name="Coutinho P.M."/>
            <person name="Henrissat B."/>
            <person name="Crock L.W."/>
            <person name="Russell A."/>
            <person name="Verberkmoes N.C."/>
            <person name="Hettich R.L."/>
            <person name="Gordon J.I."/>
        </authorList>
    </citation>
    <scope>NUCLEOTIDE SEQUENCE [LARGE SCALE GENOMIC DNA]</scope>
    <source>
        <strain evidence="14">ATCC 27750 / DSM 3376 / VPI C15-48 / C15-B4</strain>
    </source>
</reference>
<sequence>MYILYYILLYDNLKSVRLQPHSKKLIKLMSERISYNMLNNDEYNQLCNLVKNTPDLKPVIEKLSLISPSELSISSHNIKNHIAYLKTSFQLLKKKSPEISDNIYFKRMEKVLSELICHMDRTTLYRYSMKDLDRYPVCIKDILYELPDIIDENTDNDCSFNFSLADLPDISINPEHFKMMMTEIVLNACEASDYSGEITLQSDINDNIIRINIANNCTTEIPKNISLEHISQPFFTTKKGHCGVGLAIVHQICMKYNISASIYNADNQIIFSIIIPLSDN</sequence>
<keyword evidence="4" id="KW-1003">Cell membrane</keyword>
<dbReference type="InterPro" id="IPR036890">
    <property type="entry name" value="HATPase_C_sf"/>
</dbReference>
<evidence type="ECO:0000259" key="12">
    <source>
        <dbReference type="SMART" id="SM00387"/>
    </source>
</evidence>
<dbReference type="Proteomes" id="UP000001476">
    <property type="component" value="Chromosome"/>
</dbReference>
<evidence type="ECO:0000256" key="11">
    <source>
        <dbReference type="ARBA" id="ARBA00023136"/>
    </source>
</evidence>
<evidence type="ECO:0000313" key="14">
    <source>
        <dbReference type="Proteomes" id="UP000001476"/>
    </source>
</evidence>
<dbReference type="PANTHER" id="PTHR45528">
    <property type="entry name" value="SENSOR HISTIDINE KINASE CPXA"/>
    <property type="match status" value="1"/>
</dbReference>
<dbReference type="eggNOG" id="COG3852">
    <property type="taxonomic scope" value="Bacteria"/>
</dbReference>
<dbReference type="SMART" id="SM00387">
    <property type="entry name" value="HATPase_c"/>
    <property type="match status" value="1"/>
</dbReference>
<dbReference type="KEGG" id="eel:EUBELI_01976"/>
<keyword evidence="8" id="KW-0418">Kinase</keyword>
<keyword evidence="5" id="KW-0597">Phosphoprotein</keyword>
<dbReference type="EMBL" id="CP001104">
    <property type="protein sequence ID" value="ACR72959.1"/>
    <property type="molecule type" value="Genomic_DNA"/>
</dbReference>
<dbReference type="GO" id="GO:0005886">
    <property type="term" value="C:plasma membrane"/>
    <property type="evidence" value="ECO:0007669"/>
    <property type="project" value="UniProtKB-SubCell"/>
</dbReference>
<dbReference type="HOGENOM" id="CLU_993042_0_0_9"/>
<dbReference type="Pfam" id="PF02518">
    <property type="entry name" value="HATPase_c"/>
    <property type="match status" value="1"/>
</dbReference>
<gene>
    <name evidence="13" type="ordered locus">EUBELI_01976</name>
</gene>
<dbReference type="GO" id="GO:0004673">
    <property type="term" value="F:protein histidine kinase activity"/>
    <property type="evidence" value="ECO:0007669"/>
    <property type="project" value="UniProtKB-EC"/>
</dbReference>
<feature type="domain" description="Histidine kinase/HSP90-like ATPase" evidence="12">
    <location>
        <begin position="172"/>
        <end position="279"/>
    </location>
</feature>
<keyword evidence="6" id="KW-0808">Transferase</keyword>
<proteinExistence type="predicted"/>
<comment type="catalytic activity">
    <reaction evidence="1">
        <text>ATP + protein L-histidine = ADP + protein N-phospho-L-histidine.</text>
        <dbReference type="EC" id="2.7.13.3"/>
    </reaction>
</comment>
<evidence type="ECO:0000256" key="2">
    <source>
        <dbReference type="ARBA" id="ARBA00004651"/>
    </source>
</evidence>
<keyword evidence="10" id="KW-0902">Two-component regulatory system</keyword>
<comment type="subcellular location">
    <subcellularLocation>
        <location evidence="2">Cell membrane</location>
        <topology evidence="2">Multi-pass membrane protein</topology>
    </subcellularLocation>
</comment>
<name>C4Z4S0_LACE2</name>
<evidence type="ECO:0000256" key="5">
    <source>
        <dbReference type="ARBA" id="ARBA00022553"/>
    </source>
</evidence>
<dbReference type="EC" id="2.7.13.3" evidence="3"/>
<evidence type="ECO:0000256" key="1">
    <source>
        <dbReference type="ARBA" id="ARBA00000085"/>
    </source>
</evidence>
<keyword evidence="9" id="KW-0067">ATP-binding</keyword>
<evidence type="ECO:0000256" key="7">
    <source>
        <dbReference type="ARBA" id="ARBA00022741"/>
    </source>
</evidence>
<accession>C4Z4S0</accession>
<dbReference type="InterPro" id="IPR003594">
    <property type="entry name" value="HATPase_dom"/>
</dbReference>
<dbReference type="SUPFAM" id="SSF55874">
    <property type="entry name" value="ATPase domain of HSP90 chaperone/DNA topoisomerase II/histidine kinase"/>
    <property type="match status" value="1"/>
</dbReference>
<evidence type="ECO:0000256" key="9">
    <source>
        <dbReference type="ARBA" id="ARBA00022840"/>
    </source>
</evidence>
<evidence type="ECO:0000256" key="6">
    <source>
        <dbReference type="ARBA" id="ARBA00022679"/>
    </source>
</evidence>
<protein>
    <recommendedName>
        <fullName evidence="3">histidine kinase</fullName>
        <ecNumber evidence="3">2.7.13.3</ecNumber>
    </recommendedName>
</protein>
<dbReference type="STRING" id="515620.EUBELI_01976"/>
<dbReference type="InterPro" id="IPR050398">
    <property type="entry name" value="HssS/ArlS-like"/>
</dbReference>
<keyword evidence="14" id="KW-1185">Reference proteome</keyword>